<feature type="transmembrane region" description="Helical" evidence="1">
    <location>
        <begin position="27"/>
        <end position="46"/>
    </location>
</feature>
<comment type="caution">
    <text evidence="2">The sequence shown here is derived from an EMBL/GenBank/DDBJ whole genome shotgun (WGS) entry which is preliminary data.</text>
</comment>
<protein>
    <submittedName>
        <fullName evidence="2">Transmembrane transport protein</fullName>
    </submittedName>
</protein>
<accession>A0AAP6EIE5</accession>
<evidence type="ECO:0000313" key="4">
    <source>
        <dbReference type="Proteomes" id="UP001272987"/>
    </source>
</evidence>
<organism evidence="2 5">
    <name type="scientific">Streptomyces acidiscabies</name>
    <dbReference type="NCBI Taxonomy" id="42234"/>
    <lineage>
        <taxon>Bacteria</taxon>
        <taxon>Bacillati</taxon>
        <taxon>Actinomycetota</taxon>
        <taxon>Actinomycetes</taxon>
        <taxon>Kitasatosporales</taxon>
        <taxon>Streptomycetaceae</taxon>
        <taxon>Streptomyces</taxon>
    </lineage>
</organism>
<evidence type="ECO:0000256" key="1">
    <source>
        <dbReference type="SAM" id="Phobius"/>
    </source>
</evidence>
<dbReference type="GeneID" id="69809119"/>
<gene>
    <name evidence="2" type="ORF">PV399_27270</name>
    <name evidence="3" type="ORF">PV666_35400</name>
</gene>
<evidence type="ECO:0000313" key="5">
    <source>
        <dbReference type="Proteomes" id="UP001282288"/>
    </source>
</evidence>
<evidence type="ECO:0000313" key="2">
    <source>
        <dbReference type="EMBL" id="MDX2963396.1"/>
    </source>
</evidence>
<name>A0AAP6EIE5_9ACTN</name>
<dbReference type="Proteomes" id="UP001272987">
    <property type="component" value="Unassembled WGS sequence"/>
</dbReference>
<keyword evidence="4" id="KW-1185">Reference proteome</keyword>
<reference evidence="2 4" key="1">
    <citation type="journal article" date="2023" name="Microb. Genom.">
        <title>Mesoterricola silvestris gen. nov., sp. nov., Mesoterricola sediminis sp. nov., Geothrix oryzae sp. nov., Geothrix edaphica sp. nov., Geothrix rubra sp. nov., and Geothrix limicola sp. nov., six novel members of Acidobacteriota isolated from soils.</title>
        <authorList>
            <person name="Weisberg A.J."/>
            <person name="Pearce E."/>
            <person name="Kramer C.G."/>
            <person name="Chang J.H."/>
            <person name="Clarke C.R."/>
        </authorList>
    </citation>
    <scope>NUCLEOTIDE SEQUENCE</scope>
    <source>
        <strain evidence="3 4">NB05-1H</strain>
        <strain evidence="2">NRRL_B-16521</strain>
    </source>
</reference>
<evidence type="ECO:0000313" key="3">
    <source>
        <dbReference type="EMBL" id="MDX3023130.1"/>
    </source>
</evidence>
<feature type="transmembrane region" description="Helical" evidence="1">
    <location>
        <begin position="120"/>
        <end position="139"/>
    </location>
</feature>
<feature type="transmembrane region" description="Helical" evidence="1">
    <location>
        <begin position="91"/>
        <end position="114"/>
    </location>
</feature>
<dbReference type="EMBL" id="JARAWP010000025">
    <property type="protein sequence ID" value="MDX3023130.1"/>
    <property type="molecule type" value="Genomic_DNA"/>
</dbReference>
<dbReference type="EMBL" id="JARAWC010000021">
    <property type="protein sequence ID" value="MDX2963396.1"/>
    <property type="molecule type" value="Genomic_DNA"/>
</dbReference>
<keyword evidence="1" id="KW-0472">Membrane</keyword>
<proteinExistence type="predicted"/>
<feature type="transmembrane region" description="Helical" evidence="1">
    <location>
        <begin position="58"/>
        <end position="79"/>
    </location>
</feature>
<dbReference type="AlphaFoldDB" id="A0AAP6EIE5"/>
<dbReference type="RefSeq" id="WP_010359114.1">
    <property type="nucleotide sequence ID" value="NZ_BCMK01000005.1"/>
</dbReference>
<dbReference type="Proteomes" id="UP001282288">
    <property type="component" value="Unassembled WGS sequence"/>
</dbReference>
<keyword evidence="1 2" id="KW-0812">Transmembrane</keyword>
<keyword evidence="1" id="KW-1133">Transmembrane helix</keyword>
<sequence length="160" mass="16764">MSEHHGVPAELERVLAAEVSLRSRMRYVGIGLAGGCAATLIAVLWATEPDPLPARTQAAFAVLIAIGVAWAAFSGWALSRRRPLFARDRVLGARLALVATVTTGVAGTALTAVRGTTAEALAVASTGTALAAAAGLLLTRARSRRRELLRLRDSLREEPS</sequence>